<evidence type="ECO:0000256" key="1">
    <source>
        <dbReference type="SAM" id="Phobius"/>
    </source>
</evidence>
<dbReference type="AlphaFoldDB" id="A0A7X3K7T3"/>
<dbReference type="InterPro" id="IPR012902">
    <property type="entry name" value="N_methyl_site"/>
</dbReference>
<sequence length="186" mass="19985">MATRTHAAAATAIGRRNAGFRPAVSAGARSRTGTSCTPVPGHDAGFTLVELMIVLTIVCILGALAYPSYAGYTVRVRRVEGQVALIDAMQRQERYRLQHQTYVEFSATEPGADGFAWWSGSSASASAYELDAHACPGREIGDCVEIRARPGTARVDMRFRDPDCGALTLDSTGHQGAEHTEARCWP</sequence>
<dbReference type="Proteomes" id="UP000443353">
    <property type="component" value="Unassembled WGS sequence"/>
</dbReference>
<keyword evidence="1" id="KW-0812">Transmembrane</keyword>
<dbReference type="Pfam" id="PF16732">
    <property type="entry name" value="ComP_DUS"/>
    <property type="match status" value="1"/>
</dbReference>
<evidence type="ECO:0000313" key="3">
    <source>
        <dbReference type="Proteomes" id="UP000443353"/>
    </source>
</evidence>
<dbReference type="Pfam" id="PF07963">
    <property type="entry name" value="N_methyl"/>
    <property type="match status" value="1"/>
</dbReference>
<proteinExistence type="predicted"/>
<dbReference type="InterPro" id="IPR045584">
    <property type="entry name" value="Pilin-like"/>
</dbReference>
<keyword evidence="3" id="KW-1185">Reference proteome</keyword>
<dbReference type="GO" id="GO:0043683">
    <property type="term" value="P:type IV pilus assembly"/>
    <property type="evidence" value="ECO:0007669"/>
    <property type="project" value="InterPro"/>
</dbReference>
<reference evidence="2 3" key="1">
    <citation type="submission" date="2019-12" db="EMBL/GenBank/DDBJ databases">
        <authorList>
            <person name="Li C."/>
            <person name="Zhao J."/>
        </authorList>
    </citation>
    <scope>NUCLEOTIDE SEQUENCE [LARGE SCALE GENOMIC DNA]</scope>
    <source>
        <strain evidence="2 3">NEAU-DD11</strain>
    </source>
</reference>
<organism evidence="2 3">
    <name type="scientific">Massilia cellulosiltytica</name>
    <dbReference type="NCBI Taxonomy" id="2683234"/>
    <lineage>
        <taxon>Bacteria</taxon>
        <taxon>Pseudomonadati</taxon>
        <taxon>Pseudomonadota</taxon>
        <taxon>Betaproteobacteria</taxon>
        <taxon>Burkholderiales</taxon>
        <taxon>Oxalobacteraceae</taxon>
        <taxon>Telluria group</taxon>
        <taxon>Massilia</taxon>
    </lineage>
</organism>
<feature type="transmembrane region" description="Helical" evidence="1">
    <location>
        <begin position="48"/>
        <end position="69"/>
    </location>
</feature>
<keyword evidence="1" id="KW-1133">Transmembrane helix</keyword>
<protein>
    <submittedName>
        <fullName evidence="2">Prepilin-type N-terminal cleavage/methylation domain-containing protein</fullName>
    </submittedName>
</protein>
<evidence type="ECO:0000313" key="2">
    <source>
        <dbReference type="EMBL" id="MVW60271.1"/>
    </source>
</evidence>
<name>A0A7X3K7T3_9BURK</name>
<dbReference type="SUPFAM" id="SSF54523">
    <property type="entry name" value="Pili subunits"/>
    <property type="match status" value="1"/>
</dbReference>
<dbReference type="EMBL" id="WSES01000003">
    <property type="protein sequence ID" value="MVW60271.1"/>
    <property type="molecule type" value="Genomic_DNA"/>
</dbReference>
<accession>A0A7X3K7T3</accession>
<gene>
    <name evidence="2" type="ORF">GPY61_10030</name>
</gene>
<keyword evidence="1" id="KW-0472">Membrane</keyword>
<dbReference type="InterPro" id="IPR031982">
    <property type="entry name" value="PilE-like"/>
</dbReference>
<dbReference type="Gene3D" id="3.30.700.10">
    <property type="entry name" value="Glycoprotein, Type 4 Pilin"/>
    <property type="match status" value="1"/>
</dbReference>
<dbReference type="NCBIfam" id="TIGR02532">
    <property type="entry name" value="IV_pilin_GFxxxE"/>
    <property type="match status" value="1"/>
</dbReference>
<comment type="caution">
    <text evidence="2">The sequence shown here is derived from an EMBL/GenBank/DDBJ whole genome shotgun (WGS) entry which is preliminary data.</text>
</comment>